<evidence type="ECO:0000313" key="3">
    <source>
        <dbReference type="Proteomes" id="UP000287651"/>
    </source>
</evidence>
<feature type="non-terminal residue" evidence="2">
    <location>
        <position position="1"/>
    </location>
</feature>
<reference evidence="2 3" key="1">
    <citation type="journal article" date="2014" name="Agronomy (Basel)">
        <title>A Draft Genome Sequence for Ensete ventricosum, the Drought-Tolerant Tree Against Hunger.</title>
        <authorList>
            <person name="Harrison J."/>
            <person name="Moore K.A."/>
            <person name="Paszkiewicz K."/>
            <person name="Jones T."/>
            <person name="Grant M."/>
            <person name="Ambacheew D."/>
            <person name="Muzemil S."/>
            <person name="Studholme D.J."/>
        </authorList>
    </citation>
    <scope>NUCLEOTIDE SEQUENCE [LARGE SCALE GENOMIC DNA]</scope>
</reference>
<keyword evidence="1" id="KW-0472">Membrane</keyword>
<keyword evidence="1" id="KW-1133">Transmembrane helix</keyword>
<proteinExistence type="predicted"/>
<sequence>RAMAMDPRTEKLIRRTAMVGTVTAAYLLLSADYGPQDHALLPVSAFFPFPRSLYAAHETRSLRDPTPASCLSN</sequence>
<gene>
    <name evidence="2" type="ORF">B296_00037356</name>
</gene>
<dbReference type="PANTHER" id="PTHR37696:SF1">
    <property type="entry name" value="ADENYLOSUCCINATE SYNTHETASE-RELATED"/>
    <property type="match status" value="1"/>
</dbReference>
<keyword evidence="1" id="KW-0812">Transmembrane</keyword>
<comment type="caution">
    <text evidence="2">The sequence shown here is derived from an EMBL/GenBank/DDBJ whole genome shotgun (WGS) entry which is preliminary data.</text>
</comment>
<name>A0A426YNF4_ENSVE</name>
<dbReference type="Proteomes" id="UP000287651">
    <property type="component" value="Unassembled WGS sequence"/>
</dbReference>
<accession>A0A426YNF4</accession>
<evidence type="ECO:0000256" key="1">
    <source>
        <dbReference type="SAM" id="Phobius"/>
    </source>
</evidence>
<organism evidence="2 3">
    <name type="scientific">Ensete ventricosum</name>
    <name type="common">Abyssinian banana</name>
    <name type="synonym">Musa ensete</name>
    <dbReference type="NCBI Taxonomy" id="4639"/>
    <lineage>
        <taxon>Eukaryota</taxon>
        <taxon>Viridiplantae</taxon>
        <taxon>Streptophyta</taxon>
        <taxon>Embryophyta</taxon>
        <taxon>Tracheophyta</taxon>
        <taxon>Spermatophyta</taxon>
        <taxon>Magnoliopsida</taxon>
        <taxon>Liliopsida</taxon>
        <taxon>Zingiberales</taxon>
        <taxon>Musaceae</taxon>
        <taxon>Ensete</taxon>
    </lineage>
</organism>
<dbReference type="AlphaFoldDB" id="A0A426YNF4"/>
<protein>
    <submittedName>
        <fullName evidence="2">Uncharacterized protein</fullName>
    </submittedName>
</protein>
<dbReference type="EMBL" id="AMZH03011229">
    <property type="protein sequence ID" value="RRT53266.1"/>
    <property type="molecule type" value="Genomic_DNA"/>
</dbReference>
<feature type="transmembrane region" description="Helical" evidence="1">
    <location>
        <begin position="12"/>
        <end position="31"/>
    </location>
</feature>
<dbReference type="PANTHER" id="PTHR37696">
    <property type="entry name" value="ADENYLOSUCCINATE SYNTHETASE-RELATED"/>
    <property type="match status" value="1"/>
</dbReference>
<evidence type="ECO:0000313" key="2">
    <source>
        <dbReference type="EMBL" id="RRT53266.1"/>
    </source>
</evidence>